<dbReference type="Proteomes" id="UP000216605">
    <property type="component" value="Unassembled WGS sequence"/>
</dbReference>
<evidence type="ECO:0000256" key="1">
    <source>
        <dbReference type="SAM" id="SignalP"/>
    </source>
</evidence>
<dbReference type="RefSeq" id="WP_094411437.1">
    <property type="nucleotide sequence ID" value="NZ_NOXV01000030.1"/>
</dbReference>
<feature type="chain" id="PRO_5013214099" description="DUF4369 domain-containing protein" evidence="1">
    <location>
        <begin position="17"/>
        <end position="154"/>
    </location>
</feature>
<feature type="signal peptide" evidence="1">
    <location>
        <begin position="1"/>
        <end position="16"/>
    </location>
</feature>
<proteinExistence type="predicted"/>
<dbReference type="OrthoDB" id="9857091at2"/>
<reference evidence="2 3" key="1">
    <citation type="submission" date="2017-07" db="EMBL/GenBank/DDBJ databases">
        <title>Flavobacterium cyanobacteriorum sp. nov., isolated from cyanobacterial aggregates in a eutrophic lake.</title>
        <authorList>
            <person name="Cai H."/>
        </authorList>
    </citation>
    <scope>NUCLEOTIDE SEQUENCE [LARGE SCALE GENOMIC DNA]</scope>
    <source>
        <strain evidence="2 3">TH021</strain>
    </source>
</reference>
<evidence type="ECO:0000313" key="3">
    <source>
        <dbReference type="Proteomes" id="UP000216605"/>
    </source>
</evidence>
<gene>
    <name evidence="2" type="ORF">CHU92_00235</name>
</gene>
<dbReference type="AlphaFoldDB" id="A0A256A876"/>
<organism evidence="2 3">
    <name type="scientific">Flavobacterium cyanobacteriorum</name>
    <dbReference type="NCBI Taxonomy" id="2022802"/>
    <lineage>
        <taxon>Bacteria</taxon>
        <taxon>Pseudomonadati</taxon>
        <taxon>Bacteroidota</taxon>
        <taxon>Flavobacteriia</taxon>
        <taxon>Flavobacteriales</taxon>
        <taxon>Flavobacteriaceae</taxon>
        <taxon>Flavobacterium</taxon>
    </lineage>
</organism>
<dbReference type="EMBL" id="NOXV01000030">
    <property type="protein sequence ID" value="OYQ49906.1"/>
    <property type="molecule type" value="Genomic_DNA"/>
</dbReference>
<comment type="caution">
    <text evidence="2">The sequence shown here is derived from an EMBL/GenBank/DDBJ whole genome shotgun (WGS) entry which is preliminary data.</text>
</comment>
<keyword evidence="3" id="KW-1185">Reference proteome</keyword>
<evidence type="ECO:0000313" key="2">
    <source>
        <dbReference type="EMBL" id="OYQ49906.1"/>
    </source>
</evidence>
<evidence type="ECO:0008006" key="4">
    <source>
        <dbReference type="Google" id="ProtNLM"/>
    </source>
</evidence>
<sequence length="154" mass="18736">MRYIFIFLLSFFLANAQEKIVGTFDFYNQKVNYTTYNYKDRIYPVNKFFIFINQDENVVKCLKNKHVKPFFLTIPATIPKDKYEQLFLEFYIYITNRTKLIDSYMYVIADKKYTRLYEEQLKKEKQSSGEFTHNIKNEYLNLNVNEICNLLKTQ</sequence>
<keyword evidence="1" id="KW-0732">Signal</keyword>
<protein>
    <recommendedName>
        <fullName evidence="4">DUF4369 domain-containing protein</fullName>
    </recommendedName>
</protein>
<accession>A0A256A876</accession>
<name>A0A256A876_9FLAO</name>